<dbReference type="Proteomes" id="UP000812966">
    <property type="component" value="Unassembled WGS sequence"/>
</dbReference>
<accession>A0A8K0NNR3</accession>
<protein>
    <recommendedName>
        <fullName evidence="9">Major facilitator superfamily (MFS) profile domain-containing protein</fullName>
    </recommendedName>
</protein>
<comment type="caution">
    <text evidence="7">The sequence shown here is derived from an EMBL/GenBank/DDBJ whole genome shotgun (WGS) entry which is preliminary data.</text>
</comment>
<dbReference type="InterPro" id="IPR036259">
    <property type="entry name" value="MFS_trans_sf"/>
</dbReference>
<dbReference type="PANTHER" id="PTHR43791">
    <property type="entry name" value="PERMEASE-RELATED"/>
    <property type="match status" value="1"/>
</dbReference>
<feature type="transmembrane region" description="Helical" evidence="6">
    <location>
        <begin position="95"/>
        <end position="117"/>
    </location>
</feature>
<keyword evidence="3 6" id="KW-0812">Transmembrane</keyword>
<evidence type="ECO:0000313" key="8">
    <source>
        <dbReference type="Proteomes" id="UP000812966"/>
    </source>
</evidence>
<keyword evidence="2" id="KW-0813">Transport</keyword>
<feature type="transmembrane region" description="Helical" evidence="6">
    <location>
        <begin position="60"/>
        <end position="83"/>
    </location>
</feature>
<feature type="transmembrane region" description="Helical" evidence="6">
    <location>
        <begin position="266"/>
        <end position="286"/>
    </location>
</feature>
<reference evidence="7" key="1">
    <citation type="submission" date="2020-04" db="EMBL/GenBank/DDBJ databases">
        <title>Analysis of mating type loci in Filobasidium floriforme.</title>
        <authorList>
            <person name="Nowrousian M."/>
        </authorList>
    </citation>
    <scope>NUCLEOTIDE SEQUENCE</scope>
    <source>
        <strain evidence="7">CBS 6242</strain>
    </source>
</reference>
<evidence type="ECO:0000256" key="1">
    <source>
        <dbReference type="ARBA" id="ARBA00004141"/>
    </source>
</evidence>
<sequence length="329" mass="35761">MTDVQYNTGVASFFVLYILLEVPSQYFLKKIGPKYYLSGLLFGCGVVMASGAAIQSPIGFIMMRLALGATESGLMPGFNASIAKYYTRDELSVRIAIFFASASISGAFSGLLAFGLAKLGGVAGLESWRWIWLLEGSFTAFVGVIAPFVFVDTPENAGSWLTHEEKRYLVLRQRYGAGSGGVARSEAFTMNLLVDLAKNWQTYPMILIYISHSVLGYAISFSLPPLMKTLGYSNEKAYLIPVPIFLAACVLTILNSWWSDRRESRFLHIAGPFSLAIVGVALTIPTAGQKDLVGLSILGLICLTFAAYLAVPISISWMAANTVEPHRSV</sequence>
<gene>
    <name evidence="7" type="ORF">FFLO_02850</name>
</gene>
<evidence type="ECO:0000256" key="6">
    <source>
        <dbReference type="SAM" id="Phobius"/>
    </source>
</evidence>
<feature type="transmembrane region" description="Helical" evidence="6">
    <location>
        <begin position="292"/>
        <end position="311"/>
    </location>
</feature>
<dbReference type="InterPro" id="IPR011701">
    <property type="entry name" value="MFS"/>
</dbReference>
<evidence type="ECO:0008006" key="9">
    <source>
        <dbReference type="Google" id="ProtNLM"/>
    </source>
</evidence>
<dbReference type="Gene3D" id="1.20.1250.20">
    <property type="entry name" value="MFS general substrate transporter like domains"/>
    <property type="match status" value="2"/>
</dbReference>
<proteinExistence type="predicted"/>
<feature type="transmembrane region" description="Helical" evidence="6">
    <location>
        <begin position="238"/>
        <end position="254"/>
    </location>
</feature>
<dbReference type="GO" id="GO:0016020">
    <property type="term" value="C:membrane"/>
    <property type="evidence" value="ECO:0007669"/>
    <property type="project" value="UniProtKB-SubCell"/>
</dbReference>
<dbReference type="GO" id="GO:0022857">
    <property type="term" value="F:transmembrane transporter activity"/>
    <property type="evidence" value="ECO:0007669"/>
    <property type="project" value="InterPro"/>
</dbReference>
<feature type="transmembrane region" description="Helical" evidence="6">
    <location>
        <begin position="6"/>
        <end position="28"/>
    </location>
</feature>
<dbReference type="SUPFAM" id="SSF103473">
    <property type="entry name" value="MFS general substrate transporter"/>
    <property type="match status" value="1"/>
</dbReference>
<evidence type="ECO:0000313" key="7">
    <source>
        <dbReference type="EMBL" id="KAG7558197.1"/>
    </source>
</evidence>
<dbReference type="PANTHER" id="PTHR43791:SF54">
    <property type="entry name" value="MAJOR FACILITATOR SUPERFAMILY (MFS) PROFILE DOMAIN-CONTAINING PROTEIN-RELATED"/>
    <property type="match status" value="1"/>
</dbReference>
<dbReference type="AlphaFoldDB" id="A0A8K0NNR3"/>
<comment type="subcellular location">
    <subcellularLocation>
        <location evidence="1">Membrane</location>
        <topology evidence="1">Multi-pass membrane protein</topology>
    </subcellularLocation>
</comment>
<dbReference type="Pfam" id="PF07690">
    <property type="entry name" value="MFS_1"/>
    <property type="match status" value="1"/>
</dbReference>
<keyword evidence="4 6" id="KW-1133">Transmembrane helix</keyword>
<organism evidence="7 8">
    <name type="scientific">Filobasidium floriforme</name>
    <dbReference type="NCBI Taxonomy" id="5210"/>
    <lineage>
        <taxon>Eukaryota</taxon>
        <taxon>Fungi</taxon>
        <taxon>Dikarya</taxon>
        <taxon>Basidiomycota</taxon>
        <taxon>Agaricomycotina</taxon>
        <taxon>Tremellomycetes</taxon>
        <taxon>Filobasidiales</taxon>
        <taxon>Filobasidiaceae</taxon>
        <taxon>Filobasidium</taxon>
    </lineage>
</organism>
<feature type="transmembrane region" description="Helical" evidence="6">
    <location>
        <begin position="35"/>
        <end position="54"/>
    </location>
</feature>
<name>A0A8K0NNR3_9TREE</name>
<feature type="transmembrane region" description="Helical" evidence="6">
    <location>
        <begin position="129"/>
        <end position="151"/>
    </location>
</feature>
<feature type="transmembrane region" description="Helical" evidence="6">
    <location>
        <begin position="206"/>
        <end position="226"/>
    </location>
</feature>
<keyword evidence="8" id="KW-1185">Reference proteome</keyword>
<dbReference type="EMBL" id="JABELV010000048">
    <property type="protein sequence ID" value="KAG7558197.1"/>
    <property type="molecule type" value="Genomic_DNA"/>
</dbReference>
<evidence type="ECO:0000256" key="3">
    <source>
        <dbReference type="ARBA" id="ARBA00022692"/>
    </source>
</evidence>
<evidence type="ECO:0000256" key="5">
    <source>
        <dbReference type="ARBA" id="ARBA00023136"/>
    </source>
</evidence>
<evidence type="ECO:0000256" key="2">
    <source>
        <dbReference type="ARBA" id="ARBA00022448"/>
    </source>
</evidence>
<keyword evidence="5 6" id="KW-0472">Membrane</keyword>
<evidence type="ECO:0000256" key="4">
    <source>
        <dbReference type="ARBA" id="ARBA00022989"/>
    </source>
</evidence>